<name>A0AAN7VVT2_9PEZI</name>
<proteinExistence type="predicted"/>
<organism evidence="2 3">
    <name type="scientific">Elasticomyces elasticus</name>
    <dbReference type="NCBI Taxonomy" id="574655"/>
    <lineage>
        <taxon>Eukaryota</taxon>
        <taxon>Fungi</taxon>
        <taxon>Dikarya</taxon>
        <taxon>Ascomycota</taxon>
        <taxon>Pezizomycotina</taxon>
        <taxon>Dothideomycetes</taxon>
        <taxon>Dothideomycetidae</taxon>
        <taxon>Mycosphaerellales</taxon>
        <taxon>Teratosphaeriaceae</taxon>
        <taxon>Elasticomyces</taxon>
    </lineage>
</organism>
<evidence type="ECO:0000313" key="2">
    <source>
        <dbReference type="EMBL" id="KAK5694284.1"/>
    </source>
</evidence>
<dbReference type="PROSITE" id="PS50097">
    <property type="entry name" value="BTB"/>
    <property type="match status" value="1"/>
</dbReference>
<evidence type="ECO:0000259" key="1">
    <source>
        <dbReference type="PROSITE" id="PS50097"/>
    </source>
</evidence>
<dbReference type="InterPro" id="IPR011333">
    <property type="entry name" value="SKP1/BTB/POZ_sf"/>
</dbReference>
<dbReference type="AlphaFoldDB" id="A0AAN7VVT2"/>
<comment type="caution">
    <text evidence="2">The sequence shown here is derived from an EMBL/GenBank/DDBJ whole genome shotgun (WGS) entry which is preliminary data.</text>
</comment>
<dbReference type="CDD" id="cd18186">
    <property type="entry name" value="BTB_POZ_ZBTB_KLHL-like"/>
    <property type="match status" value="1"/>
</dbReference>
<dbReference type="Proteomes" id="UP001310594">
    <property type="component" value="Unassembled WGS sequence"/>
</dbReference>
<feature type="domain" description="BTB" evidence="1">
    <location>
        <begin position="11"/>
        <end position="82"/>
    </location>
</feature>
<dbReference type="InterPro" id="IPR000210">
    <property type="entry name" value="BTB/POZ_dom"/>
</dbReference>
<dbReference type="EMBL" id="JAVRQU010000016">
    <property type="protein sequence ID" value="KAK5694284.1"/>
    <property type="molecule type" value="Genomic_DNA"/>
</dbReference>
<accession>A0AAN7VVT2</accession>
<dbReference type="Gene3D" id="3.30.710.10">
    <property type="entry name" value="Potassium Channel Kv1.1, Chain A"/>
    <property type="match status" value="1"/>
</dbReference>
<protein>
    <recommendedName>
        <fullName evidence="1">BTB domain-containing protein</fullName>
    </recommendedName>
</protein>
<evidence type="ECO:0000313" key="3">
    <source>
        <dbReference type="Proteomes" id="UP001310594"/>
    </source>
</evidence>
<sequence length="358" mass="40030">MAPMGDFCDGEKVVVKVGSGRGVKYLTVRKALLCKATWFAVGFKAGRFIEAKIGYATLLYDEPQAFEALLYYLYHGELEFSNIGNATTDLQLSIELQICLQIWLSGNKYGLPAVQNAVILRACELMTHRTPRWAKSGERFDNLKLEISFATLDLYLRSTSEGLPLRKLMADYVVYQVRDKQIPYSRFETLEFHDGFVQDYVSAQLAYESSQRNEAGTNFPRYLQPYKYDELYRVDELAGSEDGRNGATGLTSIQYGGVDQQSRGAWYQSEGKNECTKGAEAWGVCTYCGEGQPDECNFCRQRCFFQLCMDCGDTHGMTSVVQEAAQEAHDKAHLKPVLQNISHAAVGDMIRAGGADGL</sequence>
<reference evidence="2" key="1">
    <citation type="submission" date="2023-08" db="EMBL/GenBank/DDBJ databases">
        <title>Black Yeasts Isolated from many extreme environments.</title>
        <authorList>
            <person name="Coleine C."/>
            <person name="Stajich J.E."/>
            <person name="Selbmann L."/>
        </authorList>
    </citation>
    <scope>NUCLEOTIDE SEQUENCE</scope>
    <source>
        <strain evidence="2">CCFEE 5810</strain>
    </source>
</reference>
<gene>
    <name evidence="2" type="ORF">LTR97_009906</name>
</gene>